<keyword evidence="3" id="KW-0648">Protein biosynthesis</keyword>
<dbReference type="Proteomes" id="UP000222818">
    <property type="component" value="Unassembled WGS sequence"/>
</dbReference>
<dbReference type="Gene3D" id="3.30.160.20">
    <property type="match status" value="1"/>
</dbReference>
<evidence type="ECO:0000313" key="6">
    <source>
        <dbReference type="Proteomes" id="UP000222818"/>
    </source>
</evidence>
<feature type="domain" description="Prokaryotic-type class I peptide chain release factors" evidence="4">
    <location>
        <begin position="231"/>
        <end position="247"/>
    </location>
</feature>
<feature type="non-terminal residue" evidence="5">
    <location>
        <position position="254"/>
    </location>
</feature>
<dbReference type="RefSeq" id="WP_099336831.1">
    <property type="nucleotide sequence ID" value="NZ_MKGN01000009.1"/>
</dbReference>
<evidence type="ECO:0000313" key="5">
    <source>
        <dbReference type="EMBL" id="PHN16298.1"/>
    </source>
</evidence>
<name>A0A2G0V761_9PROT</name>
<dbReference type="AlphaFoldDB" id="A0A2G0V761"/>
<dbReference type="Pfam" id="PF00472">
    <property type="entry name" value="RF-1"/>
    <property type="match status" value="1"/>
</dbReference>
<keyword evidence="2" id="KW-0488">Methylation</keyword>
<organism evidence="5 6">
    <name type="scientific">Candidatus Tremblayella phenacoccinincola</name>
    <dbReference type="NCBI Taxonomy" id="1010676"/>
    <lineage>
        <taxon>Bacteria</taxon>
        <taxon>Pseudomonadati</taxon>
        <taxon>Pseudomonadota</taxon>
        <taxon>Betaproteobacteria</taxon>
        <taxon>Candidatus Tremblayella</taxon>
    </lineage>
</organism>
<keyword evidence="6" id="KW-1185">Reference proteome</keyword>
<dbReference type="Pfam" id="PF03462">
    <property type="entry name" value="PCRF"/>
    <property type="match status" value="1"/>
</dbReference>
<proteinExistence type="inferred from homology"/>
<dbReference type="SUPFAM" id="SSF75620">
    <property type="entry name" value="Release factor"/>
    <property type="match status" value="1"/>
</dbReference>
<dbReference type="InterPro" id="IPR045853">
    <property type="entry name" value="Pep_chain_release_fac_I_sf"/>
</dbReference>
<dbReference type="PANTHER" id="PTHR43804:SF7">
    <property type="entry name" value="LD18447P"/>
    <property type="match status" value="1"/>
</dbReference>
<reference evidence="5 6" key="1">
    <citation type="journal article" date="2017" name="ISME J.">
        <title>Tremblaya phenacola PPER: an evolutionary beta-gammaproteobacterium collage.</title>
        <authorList>
            <person name="Gil R."/>
            <person name="Vargas-Chavez C."/>
            <person name="Lopez-Madrigal S."/>
            <person name="Santos-Garcia D."/>
            <person name="Latorre A."/>
            <person name="Moya A."/>
        </authorList>
    </citation>
    <scope>NUCLEOTIDE SEQUENCE [LARGE SCALE GENOMIC DNA]</scope>
    <source>
        <strain evidence="5 6">PPER</strain>
    </source>
</reference>
<accession>A0A2G0V761</accession>
<comment type="caution">
    <text evidence="5">The sequence shown here is derived from an EMBL/GenBank/DDBJ whole genome shotgun (WGS) entry which is preliminary data.</text>
</comment>
<dbReference type="GO" id="GO:0005737">
    <property type="term" value="C:cytoplasm"/>
    <property type="evidence" value="ECO:0007669"/>
    <property type="project" value="UniProtKB-ARBA"/>
</dbReference>
<dbReference type="InterPro" id="IPR050057">
    <property type="entry name" value="Prokaryotic/Mito_RF"/>
</dbReference>
<dbReference type="SMART" id="SM00937">
    <property type="entry name" value="PCRF"/>
    <property type="match status" value="1"/>
</dbReference>
<dbReference type="InterPro" id="IPR005139">
    <property type="entry name" value="PCRF"/>
</dbReference>
<dbReference type="PANTHER" id="PTHR43804">
    <property type="entry name" value="LD18447P"/>
    <property type="match status" value="1"/>
</dbReference>
<dbReference type="InterPro" id="IPR000352">
    <property type="entry name" value="Pep_chain_release_fac_I"/>
</dbReference>
<dbReference type="EMBL" id="MKGN01000009">
    <property type="protein sequence ID" value="PHN16298.1"/>
    <property type="molecule type" value="Genomic_DNA"/>
</dbReference>
<gene>
    <name evidence="5" type="primary">prfA_A</name>
    <name evidence="5" type="ORF">TPPER_00083</name>
</gene>
<evidence type="ECO:0000256" key="2">
    <source>
        <dbReference type="ARBA" id="ARBA00022481"/>
    </source>
</evidence>
<dbReference type="Gene3D" id="3.30.70.1660">
    <property type="match status" value="1"/>
</dbReference>
<dbReference type="OrthoDB" id="9806673at2"/>
<dbReference type="Gene3D" id="6.10.140.1950">
    <property type="match status" value="1"/>
</dbReference>
<protein>
    <submittedName>
        <fullName evidence="5">Peptide chain release factor 1</fullName>
    </submittedName>
</protein>
<dbReference type="PROSITE" id="PS00745">
    <property type="entry name" value="RF_PROK_I"/>
    <property type="match status" value="1"/>
</dbReference>
<comment type="similarity">
    <text evidence="1">Belongs to the prokaryotic/mitochondrial release factor family.</text>
</comment>
<evidence type="ECO:0000256" key="1">
    <source>
        <dbReference type="ARBA" id="ARBA00010835"/>
    </source>
</evidence>
<evidence type="ECO:0000259" key="4">
    <source>
        <dbReference type="PROSITE" id="PS00745"/>
    </source>
</evidence>
<sequence length="254" mass="28791">MYIHIVNQLKDIEKHHKEIELLLNKPIPEAIVNMFIFRTLSKCYTDLSNIVNLFKSWVKDNKEAIWLEKLLVDNDIWYLAKEELNLLKANINGKEQKLLNSKAVPKGENDKYGCLIEIKTGTGGNESTLFVNVLYRMYYKYAYSKRWSVNLLSKESNSYGGCTEVIFKVTNSGTYGLLRFESGGHRVQRIPNTETQGRIHTSTCIVVVLVDSDNSSISNLTAADLRIDTFRSSGAGGQHVNKTESAVRITHLPT</sequence>
<dbReference type="GO" id="GO:0003747">
    <property type="term" value="F:translation release factor activity"/>
    <property type="evidence" value="ECO:0007669"/>
    <property type="project" value="InterPro"/>
</dbReference>
<evidence type="ECO:0000256" key="3">
    <source>
        <dbReference type="ARBA" id="ARBA00022917"/>
    </source>
</evidence>